<protein>
    <submittedName>
        <fullName evidence="1">Uncharacterized protein</fullName>
    </submittedName>
</protein>
<proteinExistence type="predicted"/>
<sequence length="117" mass="12946">MFNCCSHGTLLHFGLQSSRLNICYYHQDLHLRRLHPARALGFKAHRSGPPTRRGVAPAARIAGDGRKQSTPATMKAASVSKIKPWQTRWGTNQIREAPLSRGSKCVSKIRIATTVSL</sequence>
<dbReference type="EMBL" id="JAPFRF010000019">
    <property type="protein sequence ID" value="KAJ7307588.1"/>
    <property type="molecule type" value="Genomic_DNA"/>
</dbReference>
<dbReference type="AlphaFoldDB" id="A0A9Q0XC10"/>
<keyword evidence="2" id="KW-1185">Reference proteome</keyword>
<accession>A0A9Q0XC10</accession>
<evidence type="ECO:0000313" key="2">
    <source>
        <dbReference type="Proteomes" id="UP001142489"/>
    </source>
</evidence>
<reference evidence="1" key="1">
    <citation type="journal article" date="2023" name="DNA Res.">
        <title>Chromosome-level genome assembly of Phrynocephalus forsythii using third-generation DNA sequencing and Hi-C analysis.</title>
        <authorList>
            <person name="Qi Y."/>
            <person name="Zhao W."/>
            <person name="Zhao Y."/>
            <person name="Niu C."/>
            <person name="Cao S."/>
            <person name="Zhang Y."/>
        </authorList>
    </citation>
    <scope>NUCLEOTIDE SEQUENCE</scope>
    <source>
        <tissue evidence="1">Muscle</tissue>
    </source>
</reference>
<name>A0A9Q0XC10_9SAUR</name>
<dbReference type="OrthoDB" id="5579290at2759"/>
<evidence type="ECO:0000313" key="1">
    <source>
        <dbReference type="EMBL" id="KAJ7307588.1"/>
    </source>
</evidence>
<comment type="caution">
    <text evidence="1">The sequence shown here is derived from an EMBL/GenBank/DDBJ whole genome shotgun (WGS) entry which is preliminary data.</text>
</comment>
<gene>
    <name evidence="1" type="ORF">JRQ81_009616</name>
</gene>
<organism evidence="1 2">
    <name type="scientific">Phrynocephalus forsythii</name>
    <dbReference type="NCBI Taxonomy" id="171643"/>
    <lineage>
        <taxon>Eukaryota</taxon>
        <taxon>Metazoa</taxon>
        <taxon>Chordata</taxon>
        <taxon>Craniata</taxon>
        <taxon>Vertebrata</taxon>
        <taxon>Euteleostomi</taxon>
        <taxon>Lepidosauria</taxon>
        <taxon>Squamata</taxon>
        <taxon>Bifurcata</taxon>
        <taxon>Unidentata</taxon>
        <taxon>Episquamata</taxon>
        <taxon>Toxicofera</taxon>
        <taxon>Iguania</taxon>
        <taxon>Acrodonta</taxon>
        <taxon>Agamidae</taxon>
        <taxon>Agaminae</taxon>
        <taxon>Phrynocephalus</taxon>
    </lineage>
</organism>
<dbReference type="Proteomes" id="UP001142489">
    <property type="component" value="Unassembled WGS sequence"/>
</dbReference>